<dbReference type="AlphaFoldDB" id="A0A4R4IR77"/>
<comment type="caution">
    <text evidence="1">The sequence shown here is derived from an EMBL/GenBank/DDBJ whole genome shotgun (WGS) entry which is preliminary data.</text>
</comment>
<sequence>MKAANRIPPCLRQEELEEILLGHQSYRMVKILRDISMTEKHRPDEHTESVVVQDPRNKVKAVLPEPQTPVMECSHPLLLSFPLVAKLVFAKPQYIIRCAVDNP</sequence>
<dbReference type="Proteomes" id="UP000295550">
    <property type="component" value="Unassembled WGS sequence"/>
</dbReference>
<proteinExistence type="predicted"/>
<protein>
    <submittedName>
        <fullName evidence="1">Uncharacterized protein</fullName>
    </submittedName>
</protein>
<name>A0A4R4IR77_PHOLU</name>
<evidence type="ECO:0000313" key="2">
    <source>
        <dbReference type="Proteomes" id="UP000295550"/>
    </source>
</evidence>
<organism evidence="1 2">
    <name type="scientific">Photorhabdus luminescens subsp. mexicana</name>
    <dbReference type="NCBI Taxonomy" id="2100167"/>
    <lineage>
        <taxon>Bacteria</taxon>
        <taxon>Pseudomonadati</taxon>
        <taxon>Pseudomonadota</taxon>
        <taxon>Gammaproteobacteria</taxon>
        <taxon>Enterobacterales</taxon>
        <taxon>Morganellaceae</taxon>
        <taxon>Photorhabdus</taxon>
    </lineage>
</organism>
<evidence type="ECO:0000313" key="1">
    <source>
        <dbReference type="EMBL" id="TDB42679.1"/>
    </source>
</evidence>
<dbReference type="EMBL" id="PUJX01000051">
    <property type="protein sequence ID" value="TDB42679.1"/>
    <property type="molecule type" value="Genomic_DNA"/>
</dbReference>
<gene>
    <name evidence="1" type="ORF">C5468_24400</name>
</gene>
<reference evidence="1 2" key="1">
    <citation type="journal article" date="2019" name="Int. J. Syst. Evol. Microbiol.">
        <title>Photorhabdus khanii subsp. guanajuatensis subsp. nov., isolated from Heterorhabditis atacamensis, and Photorhabdus luminescens subsp. mexicana subsp. nov., isolated from Heterorhabditis mexicana entomopathogenic nematodes.</title>
        <authorList>
            <person name="Machado R.A.R."/>
            <person name="Bruno P."/>
            <person name="Arce C.C.M."/>
            <person name="Liechti N."/>
            <person name="Kohler A."/>
            <person name="Bernal J."/>
            <person name="Bruggmann R."/>
            <person name="Turlings T.C.J."/>
        </authorList>
    </citation>
    <scope>NUCLEOTIDE SEQUENCE [LARGE SCALE GENOMIC DNA]</scope>
    <source>
        <strain evidence="1 2">MEX47-22</strain>
    </source>
</reference>
<accession>A0A4R4IR77</accession>